<feature type="compositionally biased region" description="Pro residues" evidence="1">
    <location>
        <begin position="37"/>
        <end position="49"/>
    </location>
</feature>
<sequence length="49" mass="5062">MTKITRIASAIALLMLAACSAPADRTIADHGTREPNPNGPTPPPAVRVP</sequence>
<feature type="signal peptide" evidence="2">
    <location>
        <begin position="1"/>
        <end position="23"/>
    </location>
</feature>
<dbReference type="STRING" id="1231623.Tasa_021_048"/>
<evidence type="ECO:0000256" key="1">
    <source>
        <dbReference type="SAM" id="MobiDB-lite"/>
    </source>
</evidence>
<gene>
    <name evidence="3" type="ORF">Tasa_021_048</name>
</gene>
<protein>
    <recommendedName>
        <fullName evidence="5">Lipoprotein</fullName>
    </recommendedName>
</protein>
<comment type="caution">
    <text evidence="3">The sequence shown here is derived from an EMBL/GenBank/DDBJ whole genome shotgun (WGS) entry which is preliminary data.</text>
</comment>
<keyword evidence="2" id="KW-0732">Signal</keyword>
<evidence type="ECO:0008006" key="5">
    <source>
        <dbReference type="Google" id="ProtNLM"/>
    </source>
</evidence>
<dbReference type="RefSeq" id="WP_158507550.1">
    <property type="nucleotide sequence ID" value="NZ_BALE01000021.1"/>
</dbReference>
<evidence type="ECO:0000313" key="4">
    <source>
        <dbReference type="Proteomes" id="UP000032679"/>
    </source>
</evidence>
<reference evidence="3 4" key="1">
    <citation type="submission" date="2012-10" db="EMBL/GenBank/DDBJ databases">
        <title>Genome sequencing of Tanticharoenia sakaeratensis NBRC 103193.</title>
        <authorList>
            <person name="Azuma Y."/>
            <person name="Hadano H."/>
            <person name="Hirakawa H."/>
            <person name="Matsushita K."/>
        </authorList>
    </citation>
    <scope>NUCLEOTIDE SEQUENCE [LARGE SCALE GENOMIC DNA]</scope>
    <source>
        <strain evidence="3 4">NBRC 103193</strain>
    </source>
</reference>
<accession>A0A0D6MLC9</accession>
<feature type="chain" id="PRO_5002307943" description="Lipoprotein" evidence="2">
    <location>
        <begin position="24"/>
        <end position="49"/>
    </location>
</feature>
<evidence type="ECO:0000313" key="3">
    <source>
        <dbReference type="EMBL" id="GAN54467.1"/>
    </source>
</evidence>
<dbReference type="PROSITE" id="PS51257">
    <property type="entry name" value="PROKAR_LIPOPROTEIN"/>
    <property type="match status" value="1"/>
</dbReference>
<dbReference type="Proteomes" id="UP000032679">
    <property type="component" value="Unassembled WGS sequence"/>
</dbReference>
<keyword evidence="4" id="KW-1185">Reference proteome</keyword>
<name>A0A0D6MLC9_9PROT</name>
<feature type="region of interest" description="Disordered" evidence="1">
    <location>
        <begin position="26"/>
        <end position="49"/>
    </location>
</feature>
<proteinExistence type="predicted"/>
<organism evidence="3 4">
    <name type="scientific">Tanticharoenia sakaeratensis NBRC 103193</name>
    <dbReference type="NCBI Taxonomy" id="1231623"/>
    <lineage>
        <taxon>Bacteria</taxon>
        <taxon>Pseudomonadati</taxon>
        <taxon>Pseudomonadota</taxon>
        <taxon>Alphaproteobacteria</taxon>
        <taxon>Acetobacterales</taxon>
        <taxon>Acetobacteraceae</taxon>
        <taxon>Tanticharoenia</taxon>
    </lineage>
</organism>
<evidence type="ECO:0000256" key="2">
    <source>
        <dbReference type="SAM" id="SignalP"/>
    </source>
</evidence>
<dbReference type="AlphaFoldDB" id="A0A0D6MLC9"/>
<dbReference type="EMBL" id="BALE01000021">
    <property type="protein sequence ID" value="GAN54467.1"/>
    <property type="molecule type" value="Genomic_DNA"/>
</dbReference>